<dbReference type="GO" id="GO:0008270">
    <property type="term" value="F:zinc ion binding"/>
    <property type="evidence" value="ECO:0007669"/>
    <property type="project" value="InterPro"/>
</dbReference>
<name>A0A1H6CW19_9ACTN</name>
<proteinExistence type="predicted"/>
<dbReference type="Gene3D" id="3.30.40.10">
    <property type="entry name" value="Zinc/RING finger domain, C3HC4 (zinc finger)"/>
    <property type="match status" value="1"/>
</dbReference>
<sequence length="124" mass="13217">MTTSDGQGSPGTPAIDPAVPPSGTGCAECDAGGGWWFHLRRCTACGHIGCCDSSPAQHADAHAAATGHPVVRSFEPGEEWFWNYPEERYVEDGPELAAPHSHPLDQSVPGPAERVPSDWRSRLN</sequence>
<keyword evidence="3" id="KW-0378">Hydrolase</keyword>
<feature type="compositionally biased region" description="Basic and acidic residues" evidence="1">
    <location>
        <begin position="115"/>
        <end position="124"/>
    </location>
</feature>
<accession>A0A1H6CW19</accession>
<dbReference type="EMBL" id="FNVU01000010">
    <property type="protein sequence ID" value="SEG77007.1"/>
    <property type="molecule type" value="Genomic_DNA"/>
</dbReference>
<dbReference type="InterPro" id="IPR001607">
    <property type="entry name" value="Znf_UBP"/>
</dbReference>
<feature type="domain" description="UBP-type" evidence="2">
    <location>
        <begin position="1"/>
        <end position="108"/>
    </location>
</feature>
<dbReference type="Pfam" id="PF02148">
    <property type="entry name" value="zf-UBP"/>
    <property type="match status" value="1"/>
</dbReference>
<feature type="region of interest" description="Disordered" evidence="1">
    <location>
        <begin position="93"/>
        <end position="124"/>
    </location>
</feature>
<dbReference type="GO" id="GO:0016787">
    <property type="term" value="F:hydrolase activity"/>
    <property type="evidence" value="ECO:0007669"/>
    <property type="project" value="UniProtKB-KW"/>
</dbReference>
<evidence type="ECO:0000313" key="4">
    <source>
        <dbReference type="Proteomes" id="UP000236754"/>
    </source>
</evidence>
<dbReference type="InterPro" id="IPR013083">
    <property type="entry name" value="Znf_RING/FYVE/PHD"/>
</dbReference>
<dbReference type="RefSeq" id="WP_103887937.1">
    <property type="nucleotide sequence ID" value="NZ_FNVU01000010.1"/>
</dbReference>
<protein>
    <submittedName>
        <fullName evidence="3">Ubiquitin-hydrolase Zn-finger-containing protein</fullName>
    </submittedName>
</protein>
<dbReference type="SUPFAM" id="SSF57850">
    <property type="entry name" value="RING/U-box"/>
    <property type="match status" value="1"/>
</dbReference>
<organism evidence="3 4">
    <name type="scientific">Actinacidiphila yanglinensis</name>
    <dbReference type="NCBI Taxonomy" id="310779"/>
    <lineage>
        <taxon>Bacteria</taxon>
        <taxon>Bacillati</taxon>
        <taxon>Actinomycetota</taxon>
        <taxon>Actinomycetes</taxon>
        <taxon>Kitasatosporales</taxon>
        <taxon>Streptomycetaceae</taxon>
        <taxon>Actinacidiphila</taxon>
    </lineage>
</organism>
<gene>
    <name evidence="3" type="ORF">SAMN05216223_110160</name>
</gene>
<evidence type="ECO:0000313" key="3">
    <source>
        <dbReference type="EMBL" id="SEG77007.1"/>
    </source>
</evidence>
<keyword evidence="4" id="KW-1185">Reference proteome</keyword>
<evidence type="ECO:0000256" key="1">
    <source>
        <dbReference type="SAM" id="MobiDB-lite"/>
    </source>
</evidence>
<dbReference type="PROSITE" id="PS50271">
    <property type="entry name" value="ZF_UBP"/>
    <property type="match status" value="1"/>
</dbReference>
<dbReference type="AlphaFoldDB" id="A0A1H6CW19"/>
<feature type="region of interest" description="Disordered" evidence="1">
    <location>
        <begin position="1"/>
        <end position="24"/>
    </location>
</feature>
<dbReference type="OrthoDB" id="120315at2"/>
<reference evidence="3 4" key="1">
    <citation type="submission" date="2016-10" db="EMBL/GenBank/DDBJ databases">
        <authorList>
            <person name="de Groot N.N."/>
        </authorList>
    </citation>
    <scope>NUCLEOTIDE SEQUENCE [LARGE SCALE GENOMIC DNA]</scope>
    <source>
        <strain evidence="3 4">CGMCC 4.2023</strain>
    </source>
</reference>
<dbReference type="Proteomes" id="UP000236754">
    <property type="component" value="Unassembled WGS sequence"/>
</dbReference>
<evidence type="ECO:0000259" key="2">
    <source>
        <dbReference type="PROSITE" id="PS50271"/>
    </source>
</evidence>